<dbReference type="InterPro" id="IPR036770">
    <property type="entry name" value="Ankyrin_rpt-contain_sf"/>
</dbReference>
<feature type="non-terminal residue" evidence="3">
    <location>
        <position position="1"/>
    </location>
</feature>
<dbReference type="EMBL" id="CAJOBC010109567">
    <property type="protein sequence ID" value="CAF4519782.1"/>
    <property type="molecule type" value="Genomic_DNA"/>
</dbReference>
<dbReference type="Proteomes" id="UP000681722">
    <property type="component" value="Unassembled WGS sequence"/>
</dbReference>
<comment type="caution">
    <text evidence="3">The sequence shown here is derived from an EMBL/GenBank/DDBJ whole genome shotgun (WGS) entry which is preliminary data.</text>
</comment>
<dbReference type="Proteomes" id="UP000663829">
    <property type="component" value="Unassembled WGS sequence"/>
</dbReference>
<dbReference type="PANTHER" id="PTHR24198">
    <property type="entry name" value="ANKYRIN REPEAT AND PROTEIN KINASE DOMAIN-CONTAINING PROTEIN"/>
    <property type="match status" value="1"/>
</dbReference>
<proteinExistence type="predicted"/>
<evidence type="ECO:0000313" key="4">
    <source>
        <dbReference type="EMBL" id="CAF4519782.1"/>
    </source>
</evidence>
<dbReference type="InterPro" id="IPR002110">
    <property type="entry name" value="Ankyrin_rpt"/>
</dbReference>
<dbReference type="EMBL" id="CAJNOQ010042084">
    <property type="protein sequence ID" value="CAF1625934.1"/>
    <property type="molecule type" value="Genomic_DNA"/>
</dbReference>
<keyword evidence="1" id="KW-0677">Repeat</keyword>
<dbReference type="SUPFAM" id="SSF48403">
    <property type="entry name" value="Ankyrin repeat"/>
    <property type="match status" value="1"/>
</dbReference>
<name>A0A816CP80_9BILA</name>
<dbReference type="OrthoDB" id="20727at2759"/>
<protein>
    <submittedName>
        <fullName evidence="3">Uncharacterized protein</fullName>
    </submittedName>
</protein>
<evidence type="ECO:0000256" key="1">
    <source>
        <dbReference type="ARBA" id="ARBA00022737"/>
    </source>
</evidence>
<evidence type="ECO:0000313" key="3">
    <source>
        <dbReference type="EMBL" id="CAF1625934.1"/>
    </source>
</evidence>
<evidence type="ECO:0000256" key="2">
    <source>
        <dbReference type="ARBA" id="ARBA00023043"/>
    </source>
</evidence>
<dbReference type="AlphaFoldDB" id="A0A816CP80"/>
<dbReference type="Pfam" id="PF12796">
    <property type="entry name" value="Ank_2"/>
    <property type="match status" value="2"/>
</dbReference>
<gene>
    <name evidence="3" type="ORF">GPM918_LOCUS44034</name>
    <name evidence="4" type="ORF">SRO942_LOCUS45714</name>
</gene>
<keyword evidence="5" id="KW-1185">Reference proteome</keyword>
<dbReference type="PANTHER" id="PTHR24198:SF165">
    <property type="entry name" value="ANKYRIN REPEAT-CONTAINING PROTEIN-RELATED"/>
    <property type="match status" value="1"/>
</dbReference>
<evidence type="ECO:0000313" key="5">
    <source>
        <dbReference type="Proteomes" id="UP000663829"/>
    </source>
</evidence>
<keyword evidence="2" id="KW-0040">ANK repeat</keyword>
<organism evidence="3 5">
    <name type="scientific">Didymodactylos carnosus</name>
    <dbReference type="NCBI Taxonomy" id="1234261"/>
    <lineage>
        <taxon>Eukaryota</taxon>
        <taxon>Metazoa</taxon>
        <taxon>Spiralia</taxon>
        <taxon>Gnathifera</taxon>
        <taxon>Rotifera</taxon>
        <taxon>Eurotatoria</taxon>
        <taxon>Bdelloidea</taxon>
        <taxon>Philodinida</taxon>
        <taxon>Philodinidae</taxon>
        <taxon>Didymodactylos</taxon>
    </lineage>
</organism>
<reference evidence="3" key="1">
    <citation type="submission" date="2021-02" db="EMBL/GenBank/DDBJ databases">
        <authorList>
            <person name="Nowell W R."/>
        </authorList>
    </citation>
    <scope>NUCLEOTIDE SEQUENCE</scope>
</reference>
<sequence>MSTGKDYVPQLKTLIDKHDVETFERLYKNVIHELDIYEQNELLFRTCRLGPVEIFQILFEMKESKDLNNVLHPTTKSTLLHYAIKYGQHKIIDYLLSSKSSCFNVKNVFGETCLSVAIDLQNLDVVKHLLHHISAESIDEDLITHAVCHYINEIRITTTLAAHKAFAAVQVLVAHSSNNLSDQVISKAVHKLVKRLSWLYSTTLRLHYSVNDQDSNGETCLFYAVERNDNTDMIDLLIDKCHALVELRNGQNLTALHKAIRLNSFQNVKHLLTKLDDVQKIFF</sequence>
<accession>A0A816CP80</accession>
<dbReference type="SMART" id="SM00248">
    <property type="entry name" value="ANK"/>
    <property type="match status" value="4"/>
</dbReference>
<dbReference type="Gene3D" id="1.25.40.20">
    <property type="entry name" value="Ankyrin repeat-containing domain"/>
    <property type="match status" value="2"/>
</dbReference>